<feature type="binding site" evidence="4">
    <location>
        <position position="286"/>
    </location>
    <ligand>
        <name>S-adenosyl-L-methionine</name>
        <dbReference type="ChEBI" id="CHEBI:59789"/>
    </ligand>
</feature>
<dbReference type="FunFam" id="2.40.50.1070:FF:000003">
    <property type="entry name" value="23S rRNA (Uracil-5-)-methyltransferase RumA"/>
    <property type="match status" value="1"/>
</dbReference>
<accession>A0AAW8YII0</accession>
<feature type="binding site" evidence="4">
    <location>
        <position position="384"/>
    </location>
    <ligand>
        <name>S-adenosyl-L-methionine</name>
        <dbReference type="ChEBI" id="CHEBI:59789"/>
    </ligand>
</feature>
<evidence type="ECO:0000256" key="1">
    <source>
        <dbReference type="ARBA" id="ARBA00022603"/>
    </source>
</evidence>
<dbReference type="EMBL" id="JAWJAV010000004">
    <property type="protein sequence ID" value="MDV2621573.1"/>
    <property type="molecule type" value="Genomic_DNA"/>
</dbReference>
<dbReference type="PROSITE" id="PS51687">
    <property type="entry name" value="SAM_MT_RNA_M5U"/>
    <property type="match status" value="1"/>
</dbReference>
<organism evidence="7 8">
    <name type="scientific">Pediococcus acidilactici</name>
    <dbReference type="NCBI Taxonomy" id="1254"/>
    <lineage>
        <taxon>Bacteria</taxon>
        <taxon>Bacillati</taxon>
        <taxon>Bacillota</taxon>
        <taxon>Bacilli</taxon>
        <taxon>Lactobacillales</taxon>
        <taxon>Lactobacillaceae</taxon>
        <taxon>Pediococcus</taxon>
        <taxon>Pediococcus acidilactici group</taxon>
    </lineage>
</organism>
<gene>
    <name evidence="7" type="primary">rlmD</name>
    <name evidence="7" type="ORF">R0G89_07470</name>
</gene>
<keyword evidence="1 4" id="KW-0489">Methyltransferase</keyword>
<dbReference type="RefSeq" id="WP_317072306.1">
    <property type="nucleotide sequence ID" value="NZ_JAWJAV010000004.1"/>
</dbReference>
<feature type="active site" evidence="5">
    <location>
        <position position="411"/>
    </location>
</feature>
<dbReference type="AlphaFoldDB" id="A0AAW8YII0"/>
<evidence type="ECO:0000313" key="8">
    <source>
        <dbReference type="Proteomes" id="UP001280897"/>
    </source>
</evidence>
<dbReference type="InterPro" id="IPR030391">
    <property type="entry name" value="MeTrfase_TrmA_CS"/>
</dbReference>
<dbReference type="Pfam" id="PF01938">
    <property type="entry name" value="TRAM"/>
    <property type="match status" value="1"/>
</dbReference>
<dbReference type="InterPro" id="IPR012340">
    <property type="entry name" value="NA-bd_OB-fold"/>
</dbReference>
<protein>
    <submittedName>
        <fullName evidence="7">23S rRNA (Uracil(1939)-C(5))-methyltransferase RlmD</fullName>
        <ecNumber evidence="7">2.1.1.190</ecNumber>
    </submittedName>
</protein>
<dbReference type="SUPFAM" id="SSF53335">
    <property type="entry name" value="S-adenosyl-L-methionine-dependent methyltransferases"/>
    <property type="match status" value="1"/>
</dbReference>
<feature type="binding site" evidence="4">
    <location>
        <position position="315"/>
    </location>
    <ligand>
        <name>S-adenosyl-L-methionine</name>
        <dbReference type="ChEBI" id="CHEBI:59789"/>
    </ligand>
</feature>
<proteinExistence type="inferred from homology"/>
<dbReference type="GO" id="GO:0070475">
    <property type="term" value="P:rRNA base methylation"/>
    <property type="evidence" value="ECO:0007669"/>
    <property type="project" value="TreeGrafter"/>
</dbReference>
<dbReference type="SUPFAM" id="SSF50249">
    <property type="entry name" value="Nucleic acid-binding proteins"/>
    <property type="match status" value="1"/>
</dbReference>
<dbReference type="NCBIfam" id="TIGR00479">
    <property type="entry name" value="rumA"/>
    <property type="match status" value="1"/>
</dbReference>
<evidence type="ECO:0000256" key="2">
    <source>
        <dbReference type="ARBA" id="ARBA00022679"/>
    </source>
</evidence>
<reference evidence="7" key="1">
    <citation type="journal article" date="2023" name="PeerJ">
        <title>Selection and evaluation of lactic acid bacteria from chicken feces in Thailand as potential probiotics.</title>
        <authorList>
            <person name="Khurajog B."/>
            <person name="Disastra Y."/>
            <person name="Lawwyne L.D."/>
            <person name="Sirichokchatchawan W."/>
            <person name="Niyomtham W."/>
            <person name="Yindee J."/>
            <person name="Hampson D.J."/>
            <person name="Prapasarakul N."/>
        </authorList>
    </citation>
    <scope>NUCLEOTIDE SEQUENCE</scope>
    <source>
        <strain evidence="7">BF9</strain>
    </source>
</reference>
<dbReference type="InterPro" id="IPR002792">
    <property type="entry name" value="TRAM_dom"/>
</dbReference>
<evidence type="ECO:0000313" key="7">
    <source>
        <dbReference type="EMBL" id="MDV2621573.1"/>
    </source>
</evidence>
<sequence>MKIKAPVEKNQTYTVDITDLTYQGMGVAKIEHFPIFIADSIPGEQIQVKITKVQKNFAFGRVEKVLVESPDRVAGNDATYTQTGIAPLQHIAYPAQLKFKQTQIKNLLQKSHLEQIEVAETVGMENPTGYRNKAQVPVRKVKGQLATGFFKRGSHDLVPIEDFYIQDPVIDQVILQVRDILREYQIEPYDEINQRGVVRNIMVRRGRRSGEIMVVLITRTSSVPHLDEIAAAIYQIDGVVSVIQNINPKQTNVIMGKEDRLLAGESVIHDELLGQKFIISAHSFYQVNPVQTEKLYQLAIEKAGLTGKETVLDVYSGIGTISLAMAQAAKKVYGVEIVKEAVQDAKVNAVQNQAKNVKFVVGKAEDQMAKWQAEGMQPDVVVVDPPRKGLDESVIDATVAMAPKRVVYVSCNPATLVRDIDRFQAQGYKVDQPITPVDQFPQTPHVESVTVLERTEK</sequence>
<dbReference type="Gene3D" id="2.40.50.1070">
    <property type="match status" value="1"/>
</dbReference>
<dbReference type="FunFam" id="3.40.50.150:FF:000009">
    <property type="entry name" value="23S rRNA (Uracil(1939)-C(5))-methyltransferase RlmD"/>
    <property type="match status" value="1"/>
</dbReference>
<dbReference type="PANTHER" id="PTHR11061">
    <property type="entry name" value="RNA M5U METHYLTRANSFERASE"/>
    <property type="match status" value="1"/>
</dbReference>
<dbReference type="Proteomes" id="UP001280897">
    <property type="component" value="Unassembled WGS sequence"/>
</dbReference>
<name>A0AAW8YII0_PEDAC</name>
<keyword evidence="2 4" id="KW-0808">Transferase</keyword>
<reference evidence="7" key="2">
    <citation type="submission" date="2023-10" db="EMBL/GenBank/DDBJ databases">
        <authorList>
            <person name="Khurajog B."/>
        </authorList>
    </citation>
    <scope>NUCLEOTIDE SEQUENCE</scope>
    <source>
        <strain evidence="7">BF9</strain>
    </source>
</reference>
<feature type="domain" description="TRAM" evidence="6">
    <location>
        <begin position="6"/>
        <end position="64"/>
    </location>
</feature>
<keyword evidence="3 4" id="KW-0949">S-adenosyl-L-methionine</keyword>
<dbReference type="PROSITE" id="PS01230">
    <property type="entry name" value="TRMA_1"/>
    <property type="match status" value="1"/>
</dbReference>
<feature type="active site" description="Nucleophile" evidence="4">
    <location>
        <position position="411"/>
    </location>
</feature>
<dbReference type="Gene3D" id="3.40.50.150">
    <property type="entry name" value="Vaccinia Virus protein VP39"/>
    <property type="match status" value="1"/>
</dbReference>
<dbReference type="InterPro" id="IPR029063">
    <property type="entry name" value="SAM-dependent_MTases_sf"/>
</dbReference>
<comment type="caution">
    <text evidence="7">The sequence shown here is derived from an EMBL/GenBank/DDBJ whole genome shotgun (WGS) entry which is preliminary data.</text>
</comment>
<dbReference type="InterPro" id="IPR010280">
    <property type="entry name" value="U5_MeTrfase_fam"/>
</dbReference>
<evidence type="ECO:0000256" key="5">
    <source>
        <dbReference type="PROSITE-ProRule" id="PRU10015"/>
    </source>
</evidence>
<dbReference type="FunFam" id="2.40.50.140:FF:000097">
    <property type="entry name" value="23S rRNA (uracil(1939)-C(5))-methyltransferase RlmD"/>
    <property type="match status" value="1"/>
</dbReference>
<evidence type="ECO:0000256" key="4">
    <source>
        <dbReference type="PROSITE-ProRule" id="PRU01024"/>
    </source>
</evidence>
<dbReference type="Gene3D" id="2.40.50.140">
    <property type="entry name" value="Nucleic acid-binding proteins"/>
    <property type="match status" value="1"/>
</dbReference>
<dbReference type="CDD" id="cd02440">
    <property type="entry name" value="AdoMet_MTases"/>
    <property type="match status" value="1"/>
</dbReference>
<dbReference type="PROSITE" id="PS50926">
    <property type="entry name" value="TRAM"/>
    <property type="match status" value="1"/>
</dbReference>
<dbReference type="Pfam" id="PF05958">
    <property type="entry name" value="tRNA_U5-meth_tr"/>
    <property type="match status" value="1"/>
</dbReference>
<dbReference type="EC" id="2.1.1.190" evidence="7"/>
<dbReference type="PROSITE" id="PS01231">
    <property type="entry name" value="TRMA_2"/>
    <property type="match status" value="1"/>
</dbReference>
<dbReference type="PANTHER" id="PTHR11061:SF30">
    <property type="entry name" value="TRNA (URACIL(54)-C(5))-METHYLTRANSFERASE"/>
    <property type="match status" value="1"/>
</dbReference>
<dbReference type="InterPro" id="IPR030390">
    <property type="entry name" value="MeTrfase_TrmA_AS"/>
</dbReference>
<dbReference type="GO" id="GO:0070041">
    <property type="term" value="F:rRNA (uridine-C5-)-methyltransferase activity"/>
    <property type="evidence" value="ECO:0007669"/>
    <property type="project" value="TreeGrafter"/>
</dbReference>
<evidence type="ECO:0000259" key="6">
    <source>
        <dbReference type="PROSITE" id="PS50926"/>
    </source>
</evidence>
<comment type="similarity">
    <text evidence="4">Belongs to the class I-like SAM-binding methyltransferase superfamily. RNA M5U methyltransferase family.</text>
</comment>
<evidence type="ECO:0000256" key="3">
    <source>
        <dbReference type="ARBA" id="ARBA00022691"/>
    </source>
</evidence>
<feature type="binding site" evidence="4">
    <location>
        <position position="336"/>
    </location>
    <ligand>
        <name>S-adenosyl-L-methionine</name>
        <dbReference type="ChEBI" id="CHEBI:59789"/>
    </ligand>
</feature>